<comment type="caution">
    <text evidence="2">The sequence shown here is derived from an EMBL/GenBank/DDBJ whole genome shotgun (WGS) entry which is preliminary data.</text>
</comment>
<name>A0AAN7YPV6_9MYCE</name>
<dbReference type="Proteomes" id="UP001344447">
    <property type="component" value="Unassembled WGS sequence"/>
</dbReference>
<feature type="transmembrane region" description="Helical" evidence="1">
    <location>
        <begin position="21"/>
        <end position="40"/>
    </location>
</feature>
<keyword evidence="1" id="KW-1133">Transmembrane helix</keyword>
<keyword evidence="1" id="KW-0812">Transmembrane</keyword>
<reference evidence="2 3" key="1">
    <citation type="submission" date="2023-11" db="EMBL/GenBank/DDBJ databases">
        <title>Dfirmibasis_genome.</title>
        <authorList>
            <person name="Edelbroek B."/>
            <person name="Kjellin J."/>
            <person name="Jerlstrom-Hultqvist J."/>
            <person name="Soderbom F."/>
        </authorList>
    </citation>
    <scope>NUCLEOTIDE SEQUENCE [LARGE SCALE GENOMIC DNA]</scope>
    <source>
        <strain evidence="2 3">TNS-C-14</strain>
    </source>
</reference>
<dbReference type="AlphaFoldDB" id="A0AAN7YPV6"/>
<keyword evidence="1" id="KW-0472">Membrane</keyword>
<keyword evidence="3" id="KW-1185">Reference proteome</keyword>
<evidence type="ECO:0000313" key="2">
    <source>
        <dbReference type="EMBL" id="KAK5577291.1"/>
    </source>
</evidence>
<protein>
    <submittedName>
        <fullName evidence="2">Uncharacterized protein</fullName>
    </submittedName>
</protein>
<sequence length="55" mass="6414">MYKKGPSFREKLKEGHDRISSRCWVIRLVLVIVFIIVLFTHGSKNKIKTVNVVKT</sequence>
<gene>
    <name evidence="2" type="ORF">RB653_002232</name>
</gene>
<organism evidence="2 3">
    <name type="scientific">Dictyostelium firmibasis</name>
    <dbReference type="NCBI Taxonomy" id="79012"/>
    <lineage>
        <taxon>Eukaryota</taxon>
        <taxon>Amoebozoa</taxon>
        <taxon>Evosea</taxon>
        <taxon>Eumycetozoa</taxon>
        <taxon>Dictyostelia</taxon>
        <taxon>Dictyosteliales</taxon>
        <taxon>Dictyosteliaceae</taxon>
        <taxon>Dictyostelium</taxon>
    </lineage>
</organism>
<evidence type="ECO:0000313" key="3">
    <source>
        <dbReference type="Proteomes" id="UP001344447"/>
    </source>
</evidence>
<dbReference type="EMBL" id="JAVFKY010000004">
    <property type="protein sequence ID" value="KAK5577291.1"/>
    <property type="molecule type" value="Genomic_DNA"/>
</dbReference>
<accession>A0AAN7YPV6</accession>
<evidence type="ECO:0000256" key="1">
    <source>
        <dbReference type="SAM" id="Phobius"/>
    </source>
</evidence>
<proteinExistence type="predicted"/>